<dbReference type="InterPro" id="IPR025285">
    <property type="entry name" value="DUF4145"/>
</dbReference>
<keyword evidence="4" id="KW-0378">Hydrolase</keyword>
<proteinExistence type="predicted"/>
<keyword evidence="4" id="KW-0347">Helicase</keyword>
<dbReference type="SMART" id="SM00487">
    <property type="entry name" value="DEXDc"/>
    <property type="match status" value="1"/>
</dbReference>
<dbReference type="Pfam" id="PF13643">
    <property type="entry name" value="DUF4145"/>
    <property type="match status" value="1"/>
</dbReference>
<dbReference type="Pfam" id="PF04851">
    <property type="entry name" value="ResIII"/>
    <property type="match status" value="1"/>
</dbReference>
<evidence type="ECO:0000256" key="1">
    <source>
        <dbReference type="SAM" id="Coils"/>
    </source>
</evidence>
<dbReference type="SUPFAM" id="SSF52540">
    <property type="entry name" value="P-loop containing nucleoside triphosphate hydrolases"/>
    <property type="match status" value="1"/>
</dbReference>
<dbReference type="InterPro" id="IPR006935">
    <property type="entry name" value="Helicase/UvrB_N"/>
</dbReference>
<dbReference type="CDD" id="cd18032">
    <property type="entry name" value="DEXHc_RE_I_III_res"/>
    <property type="match status" value="1"/>
</dbReference>
<gene>
    <name evidence="4" type="ORF">WCN91_02190</name>
</gene>
<dbReference type="Proteomes" id="UP001447008">
    <property type="component" value="Unassembled WGS sequence"/>
</dbReference>
<keyword evidence="1" id="KW-0175">Coiled coil</keyword>
<evidence type="ECO:0000313" key="5">
    <source>
        <dbReference type="Proteomes" id="UP001447008"/>
    </source>
</evidence>
<dbReference type="GO" id="GO:0004386">
    <property type="term" value="F:helicase activity"/>
    <property type="evidence" value="ECO:0007669"/>
    <property type="project" value="UniProtKB-KW"/>
</dbReference>
<evidence type="ECO:0000259" key="3">
    <source>
        <dbReference type="PROSITE" id="PS51194"/>
    </source>
</evidence>
<keyword evidence="5" id="KW-1185">Reference proteome</keyword>
<dbReference type="PROSITE" id="PS51192">
    <property type="entry name" value="HELICASE_ATP_BIND_1"/>
    <property type="match status" value="1"/>
</dbReference>
<protein>
    <submittedName>
        <fullName evidence="4">DEAD/DEAH box helicase family protein</fullName>
    </submittedName>
</protein>
<keyword evidence="4" id="KW-0067">ATP-binding</keyword>
<dbReference type="InterPro" id="IPR014001">
    <property type="entry name" value="Helicase_ATP-bd"/>
</dbReference>
<dbReference type="Gene3D" id="3.90.1570.30">
    <property type="match status" value="1"/>
</dbReference>
<dbReference type="InterPro" id="IPR013670">
    <property type="entry name" value="EcoEI_R_C_dom"/>
</dbReference>
<feature type="domain" description="Helicase ATP-binding" evidence="2">
    <location>
        <begin position="379"/>
        <end position="513"/>
    </location>
</feature>
<dbReference type="InterPro" id="IPR007409">
    <property type="entry name" value="Restrct_endonuc_type1_HsdR_N"/>
</dbReference>
<name>A0ABU9MSI3_9GAMM</name>
<dbReference type="Pfam" id="PF08463">
    <property type="entry name" value="EcoEI_R_C"/>
    <property type="match status" value="1"/>
</dbReference>
<feature type="coiled-coil region" evidence="1">
    <location>
        <begin position="144"/>
        <end position="199"/>
    </location>
</feature>
<accession>A0ABU9MSI3</accession>
<keyword evidence="4" id="KW-0547">Nucleotide-binding</keyword>
<reference evidence="4 5" key="1">
    <citation type="submission" date="2024-03" db="EMBL/GenBank/DDBJ databases">
        <title>Pseudoalteromonas qingdaonensis sp. nov., isolated from the intestines of marine benthic organisms.</title>
        <authorList>
            <person name="Lin X."/>
            <person name="Fang S."/>
            <person name="Hu X."/>
        </authorList>
    </citation>
    <scope>NUCLEOTIDE SEQUENCE [LARGE SCALE GENOMIC DNA]</scope>
    <source>
        <strain evidence="4 5">YIC-827</strain>
    </source>
</reference>
<dbReference type="InterPro" id="IPR027417">
    <property type="entry name" value="P-loop_NTPase"/>
</dbReference>
<evidence type="ECO:0000313" key="4">
    <source>
        <dbReference type="EMBL" id="MEM0514262.1"/>
    </source>
</evidence>
<dbReference type="InterPro" id="IPR050742">
    <property type="entry name" value="Helicase_Restrict-Modif_Enz"/>
</dbReference>
<dbReference type="EMBL" id="JBCGCU010000002">
    <property type="protein sequence ID" value="MEM0514262.1"/>
    <property type="molecule type" value="Genomic_DNA"/>
</dbReference>
<evidence type="ECO:0000259" key="2">
    <source>
        <dbReference type="PROSITE" id="PS51192"/>
    </source>
</evidence>
<dbReference type="PANTHER" id="PTHR47396:SF1">
    <property type="entry name" value="ATP-DEPENDENT HELICASE IRC3-RELATED"/>
    <property type="match status" value="1"/>
</dbReference>
<feature type="domain" description="Helicase C-terminal" evidence="3">
    <location>
        <begin position="611"/>
        <end position="787"/>
    </location>
</feature>
<dbReference type="InterPro" id="IPR001650">
    <property type="entry name" value="Helicase_C-like"/>
</dbReference>
<dbReference type="Gene3D" id="3.40.50.300">
    <property type="entry name" value="P-loop containing nucleotide triphosphate hydrolases"/>
    <property type="match status" value="2"/>
</dbReference>
<dbReference type="PROSITE" id="PS51194">
    <property type="entry name" value="HELICASE_CTER"/>
    <property type="match status" value="1"/>
</dbReference>
<sequence length="1147" mass="130954">MNFEHIKDKWPELHQLAAFAEEYAISDPQSALVKLRCFAEKVVGFLYKELRLPVFPNSNIYDKLTADDFTSAVPSLITDKLHAIRKSGNQAAHEGKVDQQQAIWILKESYFVASYLFMAYAAGKQKDCPEFTVPEQKQPDDQSAKEFATKNRKLEKQLADNQKRLDKALEELEAAELAQKQAQIEAAKLKQAIDQDKLQRVQSRNKEITSSFDFKEAETRARIIDMDLRAAGWDVSLGEKSTEEVGKEVEVADQPTPTGIGYVDYVLWDDDGKPLAVIEAKRSHVSAEKGREQAKIYADALEKQYGQRPVIFYSNGYDIRILDDAQGYNSRKLYGYYSKDSLQYLIKQRGLKKNLNQTPIDLSVAGYDYQIEAITRVSERFSDKHRKALIVMATGTGKTRVSIALAKRLLDAGWAKRVLFLCDRKELRKQAAKAFSEHTNDPVYVVGKSKKQAADSSRVYIATYPGMMRIFQKYDVGYFDLIVADESHRSIYNIYGDIFKYFDALEVGLTATPVEMVSRSTCQLFGCDFKMPTANYPLEQAIEQQKLVPYKIVSYTTKFLREGISKDNLTDEQIAELEEQGVDVNELNFESNQIDEAVKNKDTNRLILRNLMEKGLRDVEGQLPGKSIIFARNIAHAELLSELFAEMYPQLGPNFCRVIHSKYERAEELIDDFKSTEENSVRIAVSVDMLDTGIDVPECINLVFAKPIKSKVKFWQMIGRGTRLCKDLYGPGQDKKEFLIFDHWENFDYFDMDPEEEDVKQSKSLTQKLFESRVLLAETALKKADIATFDEIIKLIYADIDALDMNTIAVRDNWQIVEACKDEKRLNQFAPETKAILFEQIAPLMQWRNIMGQSEAYKLDNEIAVIQTLLYTDPGQIDLARQALMVKISALQMHLNEVRAKAVFIAEIQQEQYWQNLSASIDGFTALENSRKQLRSIIHLRDKGVAPPPTNYVIDVKEEVDEIREGARPTKIVSIDYQIYRQEVEKTLAPLFDTDAVLQKIRSGEAVTEADLETLNALVHIQNPNLDLNTLKEFYPDSTAGLDKILRTIVGMDKEAIENAFTEFVQQTHTHMNAKQQRFISLLKNHLMRYGMVSIEQLYDAPFTQVHDMGLDGVFSQAQADVIEQFIKQFDVQLGTKSTSLEREIQL</sequence>
<dbReference type="PANTHER" id="PTHR47396">
    <property type="entry name" value="TYPE I RESTRICTION ENZYME ECOKI R PROTEIN"/>
    <property type="match status" value="1"/>
</dbReference>
<organism evidence="4 5">
    <name type="scientific">Pseudoalteromonas qingdaonensis</name>
    <dbReference type="NCBI Taxonomy" id="3131913"/>
    <lineage>
        <taxon>Bacteria</taxon>
        <taxon>Pseudomonadati</taxon>
        <taxon>Pseudomonadota</taxon>
        <taxon>Gammaproteobacteria</taxon>
        <taxon>Alteromonadales</taxon>
        <taxon>Pseudoalteromonadaceae</taxon>
        <taxon>Pseudoalteromonas</taxon>
    </lineage>
</organism>
<dbReference type="CDD" id="cd18799">
    <property type="entry name" value="SF2_C_EcoAI-like"/>
    <property type="match status" value="1"/>
</dbReference>
<comment type="caution">
    <text evidence="4">The sequence shown here is derived from an EMBL/GenBank/DDBJ whole genome shotgun (WGS) entry which is preliminary data.</text>
</comment>
<dbReference type="Pfam" id="PF04313">
    <property type="entry name" value="HSDR_N"/>
    <property type="match status" value="1"/>
</dbReference>
<dbReference type="Pfam" id="PF00271">
    <property type="entry name" value="Helicase_C"/>
    <property type="match status" value="1"/>
</dbReference>